<evidence type="ECO:0000256" key="1">
    <source>
        <dbReference type="SAM" id="MobiDB-lite"/>
    </source>
</evidence>
<accession>A0A368Q4F5</accession>
<feature type="region of interest" description="Disordered" evidence="1">
    <location>
        <begin position="1"/>
        <end position="20"/>
    </location>
</feature>
<protein>
    <submittedName>
        <fullName evidence="2">Uncharacterized protein</fullName>
    </submittedName>
</protein>
<name>A0A368Q4F5_SETIT</name>
<evidence type="ECO:0000313" key="2">
    <source>
        <dbReference type="EMBL" id="RCV12694.1"/>
    </source>
</evidence>
<reference evidence="2" key="1">
    <citation type="journal article" date="2012" name="Nat. Biotechnol.">
        <title>Reference genome sequence of the model plant Setaria.</title>
        <authorList>
            <person name="Bennetzen J.L."/>
            <person name="Schmutz J."/>
            <person name="Wang H."/>
            <person name="Percifield R."/>
            <person name="Hawkins J."/>
            <person name="Pontaroli A.C."/>
            <person name="Estep M."/>
            <person name="Feng L."/>
            <person name="Vaughn J.N."/>
            <person name="Grimwood J."/>
            <person name="Jenkins J."/>
            <person name="Barry K."/>
            <person name="Lindquist E."/>
            <person name="Hellsten U."/>
            <person name="Deshpande S."/>
            <person name="Wang X."/>
            <person name="Wu X."/>
            <person name="Mitros T."/>
            <person name="Triplett J."/>
            <person name="Yang X."/>
            <person name="Ye C.Y."/>
            <person name="Mauro-Herrera M."/>
            <person name="Wang L."/>
            <person name="Li P."/>
            <person name="Sharma M."/>
            <person name="Sharma R."/>
            <person name="Ronald P.C."/>
            <person name="Panaud O."/>
            <person name="Kellogg E.A."/>
            <person name="Brutnell T.P."/>
            <person name="Doust A.N."/>
            <person name="Tuskan G.A."/>
            <person name="Rokhsar D."/>
            <person name="Devos K.M."/>
        </authorList>
    </citation>
    <scope>NUCLEOTIDE SEQUENCE [LARGE SCALE GENOMIC DNA]</scope>
    <source>
        <strain evidence="2">Yugu1</strain>
    </source>
</reference>
<dbReference type="AlphaFoldDB" id="A0A368Q4F5"/>
<gene>
    <name evidence="2" type="ORF">SETIT_2G289400v2</name>
</gene>
<feature type="compositionally biased region" description="Pro residues" evidence="1">
    <location>
        <begin position="1"/>
        <end position="15"/>
    </location>
</feature>
<reference evidence="2" key="2">
    <citation type="submission" date="2015-07" db="EMBL/GenBank/DDBJ databases">
        <authorList>
            <person name="Noorani M."/>
        </authorList>
    </citation>
    <scope>NUCLEOTIDE SEQUENCE</scope>
    <source>
        <strain evidence="2">Yugu1</strain>
    </source>
</reference>
<dbReference type="EMBL" id="CM003529">
    <property type="protein sequence ID" value="RCV12694.1"/>
    <property type="molecule type" value="Genomic_DNA"/>
</dbReference>
<sequence>MEYTAPVPPAPGAPRPPRRQLPLRRHARRLAEHLDRYLTVAEYDAGEGMRRGDAYEQAQAYLAHRWPVRGPSARDSGPSVALCSAWAAARLRLPQLIRHRLTGWEG</sequence>
<proteinExistence type="predicted"/>
<organism evidence="2">
    <name type="scientific">Setaria italica</name>
    <name type="common">Foxtail millet</name>
    <name type="synonym">Panicum italicum</name>
    <dbReference type="NCBI Taxonomy" id="4555"/>
    <lineage>
        <taxon>Eukaryota</taxon>
        <taxon>Viridiplantae</taxon>
        <taxon>Streptophyta</taxon>
        <taxon>Embryophyta</taxon>
        <taxon>Tracheophyta</taxon>
        <taxon>Spermatophyta</taxon>
        <taxon>Magnoliopsida</taxon>
        <taxon>Liliopsida</taxon>
        <taxon>Poales</taxon>
        <taxon>Poaceae</taxon>
        <taxon>PACMAD clade</taxon>
        <taxon>Panicoideae</taxon>
        <taxon>Panicodae</taxon>
        <taxon>Paniceae</taxon>
        <taxon>Cenchrinae</taxon>
        <taxon>Setaria</taxon>
    </lineage>
</organism>